<dbReference type="Proteomes" id="UP000006875">
    <property type="component" value="Plasmid pILYOP01"/>
</dbReference>
<dbReference type="OrthoDB" id="7355818at2"/>
<accession>E3HBJ9</accession>
<geneLocation type="plasmid" evidence="1 2">
    <name>pILYOP01</name>
</geneLocation>
<proteinExistence type="predicted"/>
<keyword evidence="1" id="KW-0614">Plasmid</keyword>
<dbReference type="RefSeq" id="WP_013388357.1">
    <property type="nucleotide sequence ID" value="NC_014633.1"/>
</dbReference>
<dbReference type="KEGG" id="ipo:Ilyop_1924"/>
<gene>
    <name evidence="1" type="ordered locus">Ilyop_1924</name>
</gene>
<dbReference type="EMBL" id="CP002282">
    <property type="protein sequence ID" value="ADO83695.1"/>
    <property type="molecule type" value="Genomic_DNA"/>
</dbReference>
<organism evidence="1 2">
    <name type="scientific">Ilyobacter polytropus (strain ATCC 51220 / DSM 2926 / LMG 16218 / CuHBu1)</name>
    <dbReference type="NCBI Taxonomy" id="572544"/>
    <lineage>
        <taxon>Bacteria</taxon>
        <taxon>Fusobacteriati</taxon>
        <taxon>Fusobacteriota</taxon>
        <taxon>Fusobacteriia</taxon>
        <taxon>Fusobacteriales</taxon>
        <taxon>Fusobacteriaceae</taxon>
        <taxon>Ilyobacter</taxon>
    </lineage>
</organism>
<sequence length="170" mass="20067">MKTYYGITRISQLFEMIEDVCEAMKSENENIEATKELMICTAAQETKLGTLMDKSDYRYGTGIMQIDPIGITDILRRGNKWIEFCKRKYDIHFDKLQHRELETSALLCVIASRIRYKVVPQPIPNTTEGLWEYYKRYYNSYLGAATKEEYMKNREWALGLYKKWKAGENI</sequence>
<dbReference type="AlphaFoldDB" id="E3HBJ9"/>
<keyword evidence="2" id="KW-1185">Reference proteome</keyword>
<evidence type="ECO:0008006" key="3">
    <source>
        <dbReference type="Google" id="ProtNLM"/>
    </source>
</evidence>
<evidence type="ECO:0000313" key="2">
    <source>
        <dbReference type="Proteomes" id="UP000006875"/>
    </source>
</evidence>
<reference evidence="1 2" key="1">
    <citation type="journal article" date="2010" name="Stand. Genomic Sci.">
        <title>Complete genome sequence of Ilyobacter polytropus type strain (CuHbu1).</title>
        <authorList>
            <person name="Sikorski J."/>
            <person name="Chertkov O."/>
            <person name="Lapidus A."/>
            <person name="Nolan M."/>
            <person name="Lucas S."/>
            <person name="Del Rio T.G."/>
            <person name="Tice H."/>
            <person name="Cheng J.F."/>
            <person name="Tapia R."/>
            <person name="Han C."/>
            <person name="Goodwin L."/>
            <person name="Pitluck S."/>
            <person name="Liolios K."/>
            <person name="Ivanova N."/>
            <person name="Mavromatis K."/>
            <person name="Mikhailova N."/>
            <person name="Pati A."/>
            <person name="Chen A."/>
            <person name="Palaniappan K."/>
            <person name="Land M."/>
            <person name="Hauser L."/>
            <person name="Chang Y.J."/>
            <person name="Jeffries C.D."/>
            <person name="Brambilla E."/>
            <person name="Yasawong M."/>
            <person name="Rohde M."/>
            <person name="Pukall R."/>
            <person name="Spring S."/>
            <person name="Goker M."/>
            <person name="Woyke T."/>
            <person name="Bristow J."/>
            <person name="Eisen J.A."/>
            <person name="Markowitz V."/>
            <person name="Hugenholtz P."/>
            <person name="Kyrpides N.C."/>
            <person name="Klenk H.P."/>
        </authorList>
    </citation>
    <scope>NUCLEOTIDE SEQUENCE [LARGE SCALE GENOMIC DNA]</scope>
    <source>
        <strain evidence="2">ATCC 51220 / DSM 2926 / LMG 16218 / CuHBu1</strain>
        <plasmid evidence="2">pILYOP01</plasmid>
    </source>
</reference>
<name>E3HBJ9_ILYPC</name>
<dbReference type="HOGENOM" id="CLU_1568643_0_0_0"/>
<protein>
    <recommendedName>
        <fullName evidence="3">Transglycosylase SLT domain-containing protein</fullName>
    </recommendedName>
</protein>
<evidence type="ECO:0000313" key="1">
    <source>
        <dbReference type="EMBL" id="ADO83695.1"/>
    </source>
</evidence>